<feature type="region of interest" description="Disordered" evidence="6">
    <location>
        <begin position="383"/>
        <end position="452"/>
    </location>
</feature>
<evidence type="ECO:0000256" key="4">
    <source>
        <dbReference type="ARBA" id="ARBA00022759"/>
    </source>
</evidence>
<dbReference type="EMBL" id="CADCXV010000136">
    <property type="protein sequence ID" value="CAB0028405.1"/>
    <property type="molecule type" value="Genomic_DNA"/>
</dbReference>
<dbReference type="GO" id="GO:0003676">
    <property type="term" value="F:nucleic acid binding"/>
    <property type="evidence" value="ECO:0007669"/>
    <property type="project" value="InterPro"/>
</dbReference>
<keyword evidence="5" id="KW-0479">Metal-binding</keyword>
<evidence type="ECO:0000256" key="6">
    <source>
        <dbReference type="SAM" id="MobiDB-lite"/>
    </source>
</evidence>
<keyword evidence="1" id="KW-0808">Transferase</keyword>
<accession>A0A6H5HX01</accession>
<proteinExistence type="predicted"/>
<evidence type="ECO:0000256" key="1">
    <source>
        <dbReference type="ARBA" id="ARBA00022679"/>
    </source>
</evidence>
<dbReference type="Gene3D" id="2.40.70.10">
    <property type="entry name" value="Acid Proteases"/>
    <property type="match status" value="1"/>
</dbReference>
<dbReference type="InterPro" id="IPR036875">
    <property type="entry name" value="Znf_CCHC_sf"/>
</dbReference>
<organism evidence="8 9">
    <name type="scientific">Trichogramma brassicae</name>
    <dbReference type="NCBI Taxonomy" id="86971"/>
    <lineage>
        <taxon>Eukaryota</taxon>
        <taxon>Metazoa</taxon>
        <taxon>Ecdysozoa</taxon>
        <taxon>Arthropoda</taxon>
        <taxon>Hexapoda</taxon>
        <taxon>Insecta</taxon>
        <taxon>Pterygota</taxon>
        <taxon>Neoptera</taxon>
        <taxon>Endopterygota</taxon>
        <taxon>Hymenoptera</taxon>
        <taxon>Apocrita</taxon>
        <taxon>Proctotrupomorpha</taxon>
        <taxon>Chalcidoidea</taxon>
        <taxon>Trichogrammatidae</taxon>
        <taxon>Trichogramma</taxon>
    </lineage>
</organism>
<protein>
    <recommendedName>
        <fullName evidence="7">CCHC-type domain-containing protein</fullName>
    </recommendedName>
</protein>
<dbReference type="GO" id="GO:0016779">
    <property type="term" value="F:nucleotidyltransferase activity"/>
    <property type="evidence" value="ECO:0007669"/>
    <property type="project" value="UniProtKB-KW"/>
</dbReference>
<dbReference type="InterPro" id="IPR001878">
    <property type="entry name" value="Znf_CCHC"/>
</dbReference>
<evidence type="ECO:0000313" key="9">
    <source>
        <dbReference type="Proteomes" id="UP000479190"/>
    </source>
</evidence>
<feature type="region of interest" description="Disordered" evidence="6">
    <location>
        <begin position="177"/>
        <end position="215"/>
    </location>
</feature>
<keyword evidence="4" id="KW-0378">Hydrolase</keyword>
<dbReference type="Gene3D" id="4.10.60.10">
    <property type="entry name" value="Zinc finger, CCHC-type"/>
    <property type="match status" value="1"/>
</dbReference>
<name>A0A6H5HX01_9HYME</name>
<keyword evidence="9" id="KW-1185">Reference proteome</keyword>
<keyword evidence="5" id="KW-0863">Zinc-finger</keyword>
<dbReference type="SUPFAM" id="SSF57756">
    <property type="entry name" value="Retrovirus zinc finger-like domains"/>
    <property type="match status" value="1"/>
</dbReference>
<evidence type="ECO:0000256" key="3">
    <source>
        <dbReference type="ARBA" id="ARBA00022722"/>
    </source>
</evidence>
<keyword evidence="4" id="KW-0255">Endonuclease</keyword>
<reference evidence="8 9" key="1">
    <citation type="submission" date="2020-02" db="EMBL/GenBank/DDBJ databases">
        <authorList>
            <person name="Ferguson B K."/>
        </authorList>
    </citation>
    <scope>NUCLEOTIDE SEQUENCE [LARGE SCALE GENOMIC DNA]</scope>
</reference>
<dbReference type="PANTHER" id="PTHR37984">
    <property type="entry name" value="PROTEIN CBG26694"/>
    <property type="match status" value="1"/>
</dbReference>
<dbReference type="SMART" id="SM00343">
    <property type="entry name" value="ZnF_C2HC"/>
    <property type="match status" value="2"/>
</dbReference>
<dbReference type="InterPro" id="IPR050951">
    <property type="entry name" value="Retrovirus_Pol_polyprotein"/>
</dbReference>
<evidence type="ECO:0000256" key="2">
    <source>
        <dbReference type="ARBA" id="ARBA00022695"/>
    </source>
</evidence>
<keyword evidence="5" id="KW-0862">Zinc</keyword>
<dbReference type="PROSITE" id="PS50158">
    <property type="entry name" value="ZF_CCHC"/>
    <property type="match status" value="1"/>
</dbReference>
<keyword evidence="3" id="KW-0540">Nuclease</keyword>
<keyword evidence="2" id="KW-0548">Nucleotidyltransferase</keyword>
<dbReference type="GO" id="GO:0004519">
    <property type="term" value="F:endonuclease activity"/>
    <property type="evidence" value="ECO:0007669"/>
    <property type="project" value="UniProtKB-KW"/>
</dbReference>
<sequence length="868" mass="98451">MEEITKMETSKYRDDIQHRLRPARFGRTRADSAAFEPLPDLPRLVVGDKPVLRLYFFGVCRRMNRSEVLKLIEPFATPPSCTVTHPKHPPAPRGKNPTSWCHITCADLLTSLRLQGAGLSALLDVGFYSTKKKKKGTGWIQKLNKAQIEEELKNRQVQYDPASKYNDLRELLRETIKNKKEQQSDDDSFTDAKENSSESDTSVEADNAKDEDNTDDVMSEARFEFQMDDDWELFEEKLGCYFLTKKISDDKIKVATLVTKLSTDAHALLKQLVSPAKITAKEYKEFVEVMEKQLKLKPSEAMERCTFHTARQNGNEKIADFVARLKKLAINCNFEKLNDALRDQLVCGLSDTDIKVKLFEEENLTLEKAVEIAIARESAVKNAASASNTLDGNNTKNNVHYTHSEGKQPWQKGRTVKRGKTSDAAKQQQHQRQQRQHHRSPSATASNSGKKCHCCGKTNHTSHECRFRDYVCRKCNKKGHLARACKTNATDNIKKIVSPSECEEVVSDYERNFFSITECQPSTHVLHTHASVADTGIKPMFLNINVNNVNINFEIDPGSFWTVISEQVYRTYLESNQMIKTSKQLQAYDGHVLTPIGELTKLTAILNGDQIVANCYILPGPGPALMGRQWLVQFGLWPLSFPKFKSNDINSIQENLQENIPHITTGRSPANIMYNHDVRTRLSCLKPCVHDQVENQQRRQILARPGNRKVNINAGDKVFMDAHGVKTEKRVPGRGFDPHWANVRWRFFAWCGRARARGGADTTQEEDPGYVISLRSVPVVKVVGIYMGYITSTLKVKKMKLQQTPGRHLFAWSAKWHLSALLCGATSFRSVTSKLFSFKHTLIMNSYTKIKQHLTSIAIVEQTSIVDF</sequence>
<evidence type="ECO:0000256" key="5">
    <source>
        <dbReference type="PROSITE-ProRule" id="PRU00047"/>
    </source>
</evidence>
<dbReference type="GO" id="GO:0008270">
    <property type="term" value="F:zinc ion binding"/>
    <property type="evidence" value="ECO:0007669"/>
    <property type="project" value="UniProtKB-KW"/>
</dbReference>
<evidence type="ECO:0000259" key="7">
    <source>
        <dbReference type="PROSITE" id="PS50158"/>
    </source>
</evidence>
<gene>
    <name evidence="8" type="ORF">TBRA_LOCUS580</name>
</gene>
<dbReference type="Proteomes" id="UP000479190">
    <property type="component" value="Unassembled WGS sequence"/>
</dbReference>
<dbReference type="OrthoDB" id="8061005at2759"/>
<feature type="compositionally biased region" description="Polar residues" evidence="6">
    <location>
        <begin position="384"/>
        <end position="401"/>
    </location>
</feature>
<feature type="domain" description="CCHC-type" evidence="7">
    <location>
        <begin position="472"/>
        <end position="486"/>
    </location>
</feature>
<dbReference type="AlphaFoldDB" id="A0A6H5HX01"/>
<dbReference type="InterPro" id="IPR021109">
    <property type="entry name" value="Peptidase_aspartic_dom_sf"/>
</dbReference>
<dbReference type="SUPFAM" id="SSF50630">
    <property type="entry name" value="Acid proteases"/>
    <property type="match status" value="1"/>
</dbReference>
<evidence type="ECO:0000313" key="8">
    <source>
        <dbReference type="EMBL" id="CAB0028405.1"/>
    </source>
</evidence>
<dbReference type="PANTHER" id="PTHR37984:SF5">
    <property type="entry name" value="PROTEIN NYNRIN-LIKE"/>
    <property type="match status" value="1"/>
</dbReference>